<evidence type="ECO:0000256" key="4">
    <source>
        <dbReference type="ARBA" id="ARBA00022692"/>
    </source>
</evidence>
<dbReference type="Proteomes" id="UP001055868">
    <property type="component" value="Chromosome"/>
</dbReference>
<comment type="similarity">
    <text evidence="2">Belongs to the ABC transporter superfamily.</text>
</comment>
<dbReference type="Pfam" id="PF02361">
    <property type="entry name" value="CbiQ"/>
    <property type="match status" value="1"/>
</dbReference>
<evidence type="ECO:0000313" key="12">
    <source>
        <dbReference type="Proteomes" id="UP001055868"/>
    </source>
</evidence>
<dbReference type="CDD" id="cd03225">
    <property type="entry name" value="ABC_cobalt_CbiO_domain1"/>
    <property type="match status" value="2"/>
</dbReference>
<comment type="subcellular location">
    <subcellularLocation>
        <location evidence="1">Membrane</location>
        <topology evidence="1">Multi-pass membrane protein</topology>
    </subcellularLocation>
</comment>
<feature type="domain" description="ABC transporter" evidence="10">
    <location>
        <begin position="296"/>
        <end position="524"/>
    </location>
</feature>
<feature type="compositionally biased region" description="Low complexity" evidence="9">
    <location>
        <begin position="9"/>
        <end position="34"/>
    </location>
</feature>
<keyword evidence="8" id="KW-0472">Membrane</keyword>
<dbReference type="PANTHER" id="PTHR43553">
    <property type="entry name" value="HEAVY METAL TRANSPORTER"/>
    <property type="match status" value="1"/>
</dbReference>
<evidence type="ECO:0000256" key="2">
    <source>
        <dbReference type="ARBA" id="ARBA00005417"/>
    </source>
</evidence>
<keyword evidence="12" id="KW-1185">Reference proteome</keyword>
<feature type="compositionally biased region" description="Low complexity" evidence="9">
    <location>
        <begin position="525"/>
        <end position="540"/>
    </location>
</feature>
<dbReference type="PROSITE" id="PS50893">
    <property type="entry name" value="ABC_TRANSPORTER_2"/>
    <property type="match status" value="2"/>
</dbReference>
<dbReference type="RefSeq" id="WP_249480566.1">
    <property type="nucleotide sequence ID" value="NZ_CP097218.1"/>
</dbReference>
<evidence type="ECO:0000256" key="6">
    <source>
        <dbReference type="ARBA" id="ARBA00022840"/>
    </source>
</evidence>
<dbReference type="GO" id="GO:0005524">
    <property type="term" value="F:ATP binding"/>
    <property type="evidence" value="ECO:0007669"/>
    <property type="project" value="UniProtKB-KW"/>
</dbReference>
<dbReference type="InterPro" id="IPR017871">
    <property type="entry name" value="ABC_transporter-like_CS"/>
</dbReference>
<feature type="region of interest" description="Disordered" evidence="9">
    <location>
        <begin position="255"/>
        <end position="291"/>
    </location>
</feature>
<evidence type="ECO:0000256" key="5">
    <source>
        <dbReference type="ARBA" id="ARBA00022741"/>
    </source>
</evidence>
<dbReference type="InterPro" id="IPR050095">
    <property type="entry name" value="ECF_ABC_transporter_ATP-bd"/>
</dbReference>
<sequence length="794" mass="81748">MSAGPTVLGATSGTDGTTAGADGTLGDAAPDGTGPASHAAVPLALDAVTWTPSTRSRPTIDDLTLHIPAGQRVLLTGPSGGGKSTVLRALTGLLDTSTGDLAGDATGPTRPGERGLLLQQPLHALIGGSVGRDAAFGPENAALDREEIQRRVTSALHAARVGLDAATSPWDLSGGQQQRLALAGSLALDPGALLLDEPLSMLDRPTACAVRAAILDAVGDRTLVVADHDAEGWAPHVDRVIVLGAQAHVLADGAPDDVLEQPDPATMPDPAAAPDPAAMPAPARASGTCGPPVLSLSRVSITRRRRRDEVRGKRAVASPLLDGIDLAVPTGCVAVLTGPSGSGKTTLLRTILGLADPAGGHLERPEPTKIAFVPQEPEHSFVARTVRAEVTASPWAHDPELAESLLRRADLAHLSDAQPFELSGGEQRRLAIIAALAQEPALLVLDEPTVGLDQERRTQLFALLEEASARGCAVLAATHDPDLITRAHVRMDLAEHVSTGDDAQSASPEPAATDTALAPALAPATAPASASATATATDTTLRSPRRARPAPADTLNPLTTIAIAVAAAVGSFAIDRWQLGLLSCVLVAVLAPLAVRGVRSTALRLIPIELAAVGLCWSTVLASPLPVFSGTTWLLGLKEALRIGYFVAPGVLIFASLDPTRLGDALGGRLRLPGRPVAASVAGLVRAGLTADVWERIMTSRRLRGLGARRDLRHPLRSGAALVRLLASCTLALLVDAVRGTEQQALAMDARGFATAQHRTWALPSPFTRGDLVGLAAAALLLAAPWVLRTVLGG</sequence>
<keyword evidence="4" id="KW-0812">Transmembrane</keyword>
<dbReference type="Gene3D" id="3.40.50.300">
    <property type="entry name" value="P-loop containing nucleotide triphosphate hydrolases"/>
    <property type="match status" value="2"/>
</dbReference>
<dbReference type="SUPFAM" id="SSF52540">
    <property type="entry name" value="P-loop containing nucleoside triphosphate hydrolases"/>
    <property type="match status" value="2"/>
</dbReference>
<keyword evidence="3" id="KW-0813">Transport</keyword>
<dbReference type="SMART" id="SM00382">
    <property type="entry name" value="AAA"/>
    <property type="match status" value="2"/>
</dbReference>
<dbReference type="Pfam" id="PF00005">
    <property type="entry name" value="ABC_tran"/>
    <property type="match status" value="2"/>
</dbReference>
<evidence type="ECO:0000259" key="10">
    <source>
        <dbReference type="PROSITE" id="PS50893"/>
    </source>
</evidence>
<evidence type="ECO:0000256" key="8">
    <source>
        <dbReference type="ARBA" id="ARBA00023136"/>
    </source>
</evidence>
<dbReference type="InterPro" id="IPR003593">
    <property type="entry name" value="AAA+_ATPase"/>
</dbReference>
<name>A0ABY4N9F5_9MICO</name>
<dbReference type="CDD" id="cd16914">
    <property type="entry name" value="EcfT"/>
    <property type="match status" value="1"/>
</dbReference>
<dbReference type="InterPro" id="IPR015856">
    <property type="entry name" value="ABC_transpr_CbiO/EcfA_su"/>
</dbReference>
<feature type="compositionally biased region" description="Pro residues" evidence="9">
    <location>
        <begin position="265"/>
        <end position="279"/>
    </location>
</feature>
<evidence type="ECO:0000256" key="9">
    <source>
        <dbReference type="SAM" id="MobiDB-lite"/>
    </source>
</evidence>
<dbReference type="PROSITE" id="PS00211">
    <property type="entry name" value="ABC_TRANSPORTER_1"/>
    <property type="match status" value="2"/>
</dbReference>
<keyword evidence="5" id="KW-0547">Nucleotide-binding</keyword>
<dbReference type="EMBL" id="CP097218">
    <property type="protein sequence ID" value="UQN31157.1"/>
    <property type="molecule type" value="Genomic_DNA"/>
</dbReference>
<evidence type="ECO:0000313" key="11">
    <source>
        <dbReference type="EMBL" id="UQN31157.1"/>
    </source>
</evidence>
<gene>
    <name evidence="11" type="ORF">M4486_07710</name>
</gene>
<dbReference type="InterPro" id="IPR003339">
    <property type="entry name" value="ABC/ECF_trnsptr_transmembrane"/>
</dbReference>
<reference evidence="11" key="1">
    <citation type="submission" date="2022-05" db="EMBL/GenBank/DDBJ databases">
        <title>Genomic analysis of Brachybacterium sp. CBA3104.</title>
        <authorList>
            <person name="Roh S.W."/>
            <person name="Kim Y.B."/>
            <person name="Kim Y."/>
        </authorList>
    </citation>
    <scope>NUCLEOTIDE SEQUENCE</scope>
    <source>
        <strain evidence="11">CBA3104</strain>
    </source>
</reference>
<evidence type="ECO:0000256" key="7">
    <source>
        <dbReference type="ARBA" id="ARBA00022989"/>
    </source>
</evidence>
<dbReference type="InterPro" id="IPR027417">
    <property type="entry name" value="P-loop_NTPase"/>
</dbReference>
<evidence type="ECO:0000256" key="3">
    <source>
        <dbReference type="ARBA" id="ARBA00022448"/>
    </source>
</evidence>
<protein>
    <submittedName>
        <fullName evidence="11">ATP-binding cassette domain-containing protein</fullName>
    </submittedName>
</protein>
<feature type="domain" description="ABC transporter" evidence="10">
    <location>
        <begin position="43"/>
        <end position="271"/>
    </location>
</feature>
<organism evidence="11 12">
    <name type="scientific">Brachybacterium kimchii</name>
    <dbReference type="NCBI Taxonomy" id="2942909"/>
    <lineage>
        <taxon>Bacteria</taxon>
        <taxon>Bacillati</taxon>
        <taxon>Actinomycetota</taxon>
        <taxon>Actinomycetes</taxon>
        <taxon>Micrococcales</taxon>
        <taxon>Dermabacteraceae</taxon>
        <taxon>Brachybacterium</taxon>
    </lineage>
</organism>
<dbReference type="InterPro" id="IPR003439">
    <property type="entry name" value="ABC_transporter-like_ATP-bd"/>
</dbReference>
<dbReference type="PANTHER" id="PTHR43553:SF24">
    <property type="entry name" value="ENERGY-COUPLING FACTOR TRANSPORTER ATP-BINDING PROTEIN ECFA1"/>
    <property type="match status" value="1"/>
</dbReference>
<feature type="region of interest" description="Disordered" evidence="9">
    <location>
        <begin position="1"/>
        <end position="37"/>
    </location>
</feature>
<accession>A0ABY4N9F5</accession>
<proteinExistence type="inferred from homology"/>
<keyword evidence="6 11" id="KW-0067">ATP-binding</keyword>
<evidence type="ECO:0000256" key="1">
    <source>
        <dbReference type="ARBA" id="ARBA00004141"/>
    </source>
</evidence>
<feature type="region of interest" description="Disordered" evidence="9">
    <location>
        <begin position="525"/>
        <end position="552"/>
    </location>
</feature>
<keyword evidence="7" id="KW-1133">Transmembrane helix</keyword>